<organism evidence="1 2">
    <name type="scientific">Gigaspora margarita</name>
    <dbReference type="NCBI Taxonomy" id="4874"/>
    <lineage>
        <taxon>Eukaryota</taxon>
        <taxon>Fungi</taxon>
        <taxon>Fungi incertae sedis</taxon>
        <taxon>Mucoromycota</taxon>
        <taxon>Glomeromycotina</taxon>
        <taxon>Glomeromycetes</taxon>
        <taxon>Diversisporales</taxon>
        <taxon>Gigasporaceae</taxon>
        <taxon>Gigaspora</taxon>
    </lineage>
</organism>
<dbReference type="EMBL" id="CAJVQB010111694">
    <property type="protein sequence ID" value="CAG8852418.1"/>
    <property type="molecule type" value="Genomic_DNA"/>
</dbReference>
<protein>
    <submittedName>
        <fullName evidence="1">21985_t:CDS:1</fullName>
    </submittedName>
</protein>
<evidence type="ECO:0000313" key="1">
    <source>
        <dbReference type="EMBL" id="CAG8852418.1"/>
    </source>
</evidence>
<feature type="non-terminal residue" evidence="1">
    <location>
        <position position="51"/>
    </location>
</feature>
<reference evidence="1 2" key="1">
    <citation type="submission" date="2021-06" db="EMBL/GenBank/DDBJ databases">
        <authorList>
            <person name="Kallberg Y."/>
            <person name="Tangrot J."/>
            <person name="Rosling A."/>
        </authorList>
    </citation>
    <scope>NUCLEOTIDE SEQUENCE [LARGE SCALE GENOMIC DNA]</scope>
    <source>
        <strain evidence="1 2">120-4 pot B 10/14</strain>
    </source>
</reference>
<accession>A0ABN7XDE3</accession>
<evidence type="ECO:0000313" key="2">
    <source>
        <dbReference type="Proteomes" id="UP000789901"/>
    </source>
</evidence>
<keyword evidence="2" id="KW-1185">Reference proteome</keyword>
<gene>
    <name evidence="1" type="ORF">GMARGA_LOCUS41239</name>
</gene>
<proteinExistence type="predicted"/>
<name>A0ABN7XDE3_GIGMA</name>
<sequence length="51" mass="6116">MVSATERRVETTEYKKNFYVDGQKLFCEFCQHVDHTRKSTVDNHLKSDKHK</sequence>
<comment type="caution">
    <text evidence="1">The sequence shown here is derived from an EMBL/GenBank/DDBJ whole genome shotgun (WGS) entry which is preliminary data.</text>
</comment>
<dbReference type="Proteomes" id="UP000789901">
    <property type="component" value="Unassembled WGS sequence"/>
</dbReference>